<protein>
    <submittedName>
        <fullName evidence="2">Aminoglycoside phosphotransferase</fullName>
    </submittedName>
</protein>
<evidence type="ECO:0000259" key="1">
    <source>
        <dbReference type="Pfam" id="PF01636"/>
    </source>
</evidence>
<gene>
    <name evidence="2" type="ORF">A3844_26255</name>
</gene>
<dbReference type="InterPro" id="IPR002575">
    <property type="entry name" value="Aminoglycoside_PTrfase"/>
</dbReference>
<evidence type="ECO:0000313" key="3">
    <source>
        <dbReference type="Proteomes" id="UP000186058"/>
    </source>
</evidence>
<evidence type="ECO:0000313" key="2">
    <source>
        <dbReference type="EMBL" id="OKP81482.1"/>
    </source>
</evidence>
<reference evidence="2 3" key="1">
    <citation type="submission" date="2016-03" db="EMBL/GenBank/DDBJ databases">
        <authorList>
            <person name="Sant'Anna F.H."/>
            <person name="Ambrosini A."/>
            <person name="Souza R."/>
            <person name="Bach E."/>
            <person name="Fernandes G."/>
            <person name="Balsanelli E."/>
            <person name="Baura V.A."/>
            <person name="Souza E.M."/>
            <person name="Passaglia L."/>
        </authorList>
    </citation>
    <scope>NUCLEOTIDE SEQUENCE [LARGE SCALE GENOMIC DNA]</scope>
    <source>
        <strain evidence="2 3">P26E</strain>
    </source>
</reference>
<organism evidence="2 3">
    <name type="scientific">Paenibacillus helianthi</name>
    <dbReference type="NCBI Taxonomy" id="1349432"/>
    <lineage>
        <taxon>Bacteria</taxon>
        <taxon>Bacillati</taxon>
        <taxon>Bacillota</taxon>
        <taxon>Bacilli</taxon>
        <taxon>Bacillales</taxon>
        <taxon>Paenibacillaceae</taxon>
        <taxon>Paenibacillus</taxon>
    </lineage>
</organism>
<comment type="caution">
    <text evidence="2">The sequence shown here is derived from an EMBL/GenBank/DDBJ whole genome shotgun (WGS) entry which is preliminary data.</text>
</comment>
<proteinExistence type="predicted"/>
<feature type="domain" description="Aminoglycoside phosphotransferase" evidence="1">
    <location>
        <begin position="20"/>
        <end position="193"/>
    </location>
</feature>
<dbReference type="PANTHER" id="PTHR21310">
    <property type="entry name" value="AMINOGLYCOSIDE PHOSPHOTRANSFERASE-RELATED-RELATED"/>
    <property type="match status" value="1"/>
</dbReference>
<sequence>MKIGEGGCAEIYEWEDTSKVIKLAKSNTGMDALAREFSNTQAAWEKGLTVPRPYELTEVDGRPGMVTERIYGESLMERFIQLFMQVSADRKWTDSDDENIRITARSLSHIHSQVIPSMPPQREALKWNIHSARYLTSDEKKRVVERLDRLPLKYQLCHGDPNPGNILIRDSEPVVIDWMNASTGNPEADLGEYIIMIRYSVLPPGLPAGVPDFFDSVREHIIRVFSEEYERLTGIAYREVEQWLVPLAARKLDVDSIVEEEKQRLLEFIRAEL</sequence>
<dbReference type="InterPro" id="IPR011009">
    <property type="entry name" value="Kinase-like_dom_sf"/>
</dbReference>
<accession>A0ABX3EG53</accession>
<dbReference type="Proteomes" id="UP000186058">
    <property type="component" value="Unassembled WGS sequence"/>
</dbReference>
<dbReference type="InterPro" id="IPR051678">
    <property type="entry name" value="AGP_Transferase"/>
</dbReference>
<keyword evidence="3" id="KW-1185">Reference proteome</keyword>
<dbReference type="Pfam" id="PF01636">
    <property type="entry name" value="APH"/>
    <property type="match status" value="1"/>
</dbReference>
<name>A0ABX3EG53_9BACL</name>
<dbReference type="EMBL" id="LVWI01000080">
    <property type="protein sequence ID" value="OKP81482.1"/>
    <property type="molecule type" value="Genomic_DNA"/>
</dbReference>
<dbReference type="Gene3D" id="3.90.1200.10">
    <property type="match status" value="1"/>
</dbReference>
<dbReference type="SUPFAM" id="SSF56112">
    <property type="entry name" value="Protein kinase-like (PK-like)"/>
    <property type="match status" value="1"/>
</dbReference>